<sequence length="186" mass="21930">MRGRFHSYSGKLEVIEEFICMAKNETNDLKKEGVCERLADFAARFGLVSKVENRFRLTLVMDKQMSVTVYFLGRRVGSLELTIEVHEEMDQFISDYEMYEEKLSEFTTKFTDYLDQLIWILGDPCFFRYDWIEDVEGDFDHAKSMAVWTIGESVIFRLLVLSESPEVPIRLCLSVEKMKDRGRQWT</sequence>
<evidence type="ECO:0000313" key="1">
    <source>
        <dbReference type="EMBL" id="MFC7441981.1"/>
    </source>
</evidence>
<proteinExistence type="predicted"/>
<name>A0ABW2RMK6_9BACL</name>
<keyword evidence="2" id="KW-1185">Reference proteome</keyword>
<organism evidence="1 2">
    <name type="scientific">Laceyella putida</name>
    <dbReference type="NCBI Taxonomy" id="110101"/>
    <lineage>
        <taxon>Bacteria</taxon>
        <taxon>Bacillati</taxon>
        <taxon>Bacillota</taxon>
        <taxon>Bacilli</taxon>
        <taxon>Bacillales</taxon>
        <taxon>Thermoactinomycetaceae</taxon>
        <taxon>Laceyella</taxon>
    </lineage>
</organism>
<gene>
    <name evidence="1" type="ORF">ACFQNG_12850</name>
</gene>
<dbReference type="EMBL" id="JBHTBW010000044">
    <property type="protein sequence ID" value="MFC7441981.1"/>
    <property type="molecule type" value="Genomic_DNA"/>
</dbReference>
<dbReference type="Proteomes" id="UP001596500">
    <property type="component" value="Unassembled WGS sequence"/>
</dbReference>
<protein>
    <submittedName>
        <fullName evidence="1">Uncharacterized protein</fullName>
    </submittedName>
</protein>
<dbReference type="RefSeq" id="WP_379865555.1">
    <property type="nucleotide sequence ID" value="NZ_JBHTBW010000044.1"/>
</dbReference>
<evidence type="ECO:0000313" key="2">
    <source>
        <dbReference type="Proteomes" id="UP001596500"/>
    </source>
</evidence>
<comment type="caution">
    <text evidence="1">The sequence shown here is derived from an EMBL/GenBank/DDBJ whole genome shotgun (WGS) entry which is preliminary data.</text>
</comment>
<reference evidence="2" key="1">
    <citation type="journal article" date="2019" name="Int. J. Syst. Evol. Microbiol.">
        <title>The Global Catalogue of Microorganisms (GCM) 10K type strain sequencing project: providing services to taxonomists for standard genome sequencing and annotation.</title>
        <authorList>
            <consortium name="The Broad Institute Genomics Platform"/>
            <consortium name="The Broad Institute Genome Sequencing Center for Infectious Disease"/>
            <person name="Wu L."/>
            <person name="Ma J."/>
        </authorList>
    </citation>
    <scope>NUCLEOTIDE SEQUENCE [LARGE SCALE GENOMIC DNA]</scope>
    <source>
        <strain evidence="2">CGMCC 1.12942</strain>
    </source>
</reference>
<accession>A0ABW2RMK6</accession>